<dbReference type="EMBL" id="CP091430">
    <property type="protein sequence ID" value="UVI28629.1"/>
    <property type="molecule type" value="Genomic_DNA"/>
</dbReference>
<dbReference type="SUPFAM" id="SSF48230">
    <property type="entry name" value="Chondroitin AC/alginate lyase"/>
    <property type="match status" value="1"/>
</dbReference>
<evidence type="ECO:0000256" key="1">
    <source>
        <dbReference type="ARBA" id="ARBA00022729"/>
    </source>
</evidence>
<dbReference type="GO" id="GO:0016829">
    <property type="term" value="F:lyase activity"/>
    <property type="evidence" value="ECO:0007669"/>
    <property type="project" value="UniProtKB-KW"/>
</dbReference>
<dbReference type="Proteomes" id="UP001057877">
    <property type="component" value="Chromosome"/>
</dbReference>
<dbReference type="Pfam" id="PF05426">
    <property type="entry name" value="Alginate_lyase"/>
    <property type="match status" value="1"/>
</dbReference>
<dbReference type="InterPro" id="IPR008929">
    <property type="entry name" value="Chondroitin_lyas"/>
</dbReference>
<feature type="domain" description="Alginate lyase" evidence="3">
    <location>
        <begin position="38"/>
        <end position="309"/>
    </location>
</feature>
<keyword evidence="1" id="KW-0732">Signal</keyword>
<protein>
    <submittedName>
        <fullName evidence="4">Alginate lyase family protein</fullName>
    </submittedName>
</protein>
<name>A0ABY5S3Z9_9BACL</name>
<accession>A0ABY5S3Z9</accession>
<evidence type="ECO:0000259" key="3">
    <source>
        <dbReference type="Pfam" id="PF05426"/>
    </source>
</evidence>
<keyword evidence="5" id="KW-1185">Reference proteome</keyword>
<proteinExistence type="predicted"/>
<evidence type="ECO:0000313" key="4">
    <source>
        <dbReference type="EMBL" id="UVI28629.1"/>
    </source>
</evidence>
<evidence type="ECO:0000256" key="2">
    <source>
        <dbReference type="ARBA" id="ARBA00023239"/>
    </source>
</evidence>
<keyword evidence="2 4" id="KW-0456">Lyase</keyword>
<organism evidence="4 5">
    <name type="scientific">Paenibacillus spongiae</name>
    <dbReference type="NCBI Taxonomy" id="2909671"/>
    <lineage>
        <taxon>Bacteria</taxon>
        <taxon>Bacillati</taxon>
        <taxon>Bacillota</taxon>
        <taxon>Bacilli</taxon>
        <taxon>Bacillales</taxon>
        <taxon>Paenibacillaceae</taxon>
        <taxon>Paenibacillus</taxon>
    </lineage>
</organism>
<dbReference type="RefSeq" id="WP_258384717.1">
    <property type="nucleotide sequence ID" value="NZ_CP091430.1"/>
</dbReference>
<evidence type="ECO:0000313" key="5">
    <source>
        <dbReference type="Proteomes" id="UP001057877"/>
    </source>
</evidence>
<gene>
    <name evidence="4" type="ORF">L1F29_24735</name>
</gene>
<dbReference type="InterPro" id="IPR008397">
    <property type="entry name" value="Alginate_lyase_dom"/>
</dbReference>
<sequence length="372" mass="43355">MILPERLYHWRIDPYTIIRQAEQSLQADAISITTVRAKASEGGPGDYYSNGDYWWPNTRTQNGLPYVRRDGKSNPKAFKAHREMLRRMRTHVANLAAGYAVTGNRVYAEKAAGLLRVFFIDPATRMNPHLRYAQAIPGVCSGRGIGIIDTLHLIDVPQAIEMIRLADVLSGKEMKALRLWFVCYLRWMVKHRYGIQERAEKNNHRICWYVQAAVFARFTGNNRILQECREGFRTILLPEHMAKDGSFPRELARTKPYGYSIFTLDNMVTLCQVLSIPKDDLWRYELPDGRGIRRALHYMYPYLANKSKWPKKRDVEHWKGWPVRMSFMLFAGLALKDMRYMELWSSLKADPSNPEIRRNMAIRQPLLFIAKE</sequence>
<reference evidence="4" key="1">
    <citation type="submission" date="2022-01" db="EMBL/GenBank/DDBJ databases">
        <title>Paenibacillus spongiae sp. nov., isolated from marine sponge.</title>
        <authorList>
            <person name="Li Z."/>
            <person name="Zhang M."/>
        </authorList>
    </citation>
    <scope>NUCLEOTIDE SEQUENCE</scope>
    <source>
        <strain evidence="4">PHS-Z3</strain>
    </source>
</reference>
<dbReference type="Gene3D" id="1.50.10.100">
    <property type="entry name" value="Chondroitin AC/alginate lyase"/>
    <property type="match status" value="1"/>
</dbReference>